<evidence type="ECO:0000313" key="1">
    <source>
        <dbReference type="Proteomes" id="UP000887576"/>
    </source>
</evidence>
<proteinExistence type="predicted"/>
<organism evidence="1 2">
    <name type="scientific">Panagrolaimus sp. JU765</name>
    <dbReference type="NCBI Taxonomy" id="591449"/>
    <lineage>
        <taxon>Eukaryota</taxon>
        <taxon>Metazoa</taxon>
        <taxon>Ecdysozoa</taxon>
        <taxon>Nematoda</taxon>
        <taxon>Chromadorea</taxon>
        <taxon>Rhabditida</taxon>
        <taxon>Tylenchina</taxon>
        <taxon>Panagrolaimomorpha</taxon>
        <taxon>Panagrolaimoidea</taxon>
        <taxon>Panagrolaimidae</taxon>
        <taxon>Panagrolaimus</taxon>
    </lineage>
</organism>
<dbReference type="WBParaSite" id="JU765_v2.g8399.t1">
    <property type="protein sequence ID" value="JU765_v2.g8399.t1"/>
    <property type="gene ID" value="JU765_v2.g8399"/>
</dbReference>
<protein>
    <submittedName>
        <fullName evidence="2">Uncharacterized protein</fullName>
    </submittedName>
</protein>
<dbReference type="Proteomes" id="UP000887576">
    <property type="component" value="Unplaced"/>
</dbReference>
<reference evidence="2" key="1">
    <citation type="submission" date="2022-11" db="UniProtKB">
        <authorList>
            <consortium name="WormBaseParasite"/>
        </authorList>
    </citation>
    <scope>IDENTIFICATION</scope>
</reference>
<evidence type="ECO:0000313" key="2">
    <source>
        <dbReference type="WBParaSite" id="JU765_v2.g8399.t1"/>
    </source>
</evidence>
<sequence>MDLKKEVEQLRDNLYRHTTFVAAACLEIKMKLNCLRKLAKVEEVKRKKVTWEEVCRKDAEEYDKTRDPVELAVAKENNRCRKMLRQCCLLNVKMAEAVVAEDVVKVMEHTLSELEEMRPDAYVNALKESVKRKISEYQRRMQPDLLHIHELNCLVDAINKKFYMNVPKLEEFKEEIDWGVFKPGYYLLPPCNYTFYDEDGDLE</sequence>
<name>A0AC34RMW8_9BILA</name>
<accession>A0AC34RMW8</accession>